<reference evidence="1 2" key="1">
    <citation type="submission" date="2020-02" db="EMBL/GenBank/DDBJ databases">
        <title>Genome assembly of a novel Clostridium senegalense strain.</title>
        <authorList>
            <person name="Gupta T.B."/>
            <person name="Jauregui R."/>
            <person name="Maclean P."/>
            <person name="Nawarathana A."/>
            <person name="Brightwell G."/>
        </authorList>
    </citation>
    <scope>NUCLEOTIDE SEQUENCE [LARGE SCALE GENOMIC DNA]</scope>
    <source>
        <strain evidence="1 2">AGRFS4</strain>
    </source>
</reference>
<evidence type="ECO:0000313" key="2">
    <source>
        <dbReference type="Proteomes" id="UP000481872"/>
    </source>
</evidence>
<sequence>MISNEVKMRVAQNCHGYSCRHTYSLMSFVESSQSCSTCKNYVRGKCIKDLFDDVYSKIRVN</sequence>
<keyword evidence="2" id="KW-1185">Reference proteome</keyword>
<organism evidence="1 2">
    <name type="scientific">Clostridium senegalense</name>
    <dbReference type="NCBI Taxonomy" id="1465809"/>
    <lineage>
        <taxon>Bacteria</taxon>
        <taxon>Bacillati</taxon>
        <taxon>Bacillota</taxon>
        <taxon>Clostridia</taxon>
        <taxon>Eubacteriales</taxon>
        <taxon>Clostridiaceae</taxon>
        <taxon>Clostridium</taxon>
    </lineage>
</organism>
<dbReference type="AlphaFoldDB" id="A0A6M0H7B5"/>
<dbReference type="RefSeq" id="WP_061996550.1">
    <property type="nucleotide sequence ID" value="NZ_JAAGPU010000049.1"/>
</dbReference>
<comment type="caution">
    <text evidence="1">The sequence shown here is derived from an EMBL/GenBank/DDBJ whole genome shotgun (WGS) entry which is preliminary data.</text>
</comment>
<gene>
    <name evidence="1" type="ORF">G3M99_17120</name>
</gene>
<accession>A0A6M0H7B5</accession>
<protein>
    <submittedName>
        <fullName evidence="1">Uncharacterized protein</fullName>
    </submittedName>
</protein>
<dbReference type="Proteomes" id="UP000481872">
    <property type="component" value="Unassembled WGS sequence"/>
</dbReference>
<name>A0A6M0H7B5_9CLOT</name>
<proteinExistence type="predicted"/>
<dbReference type="EMBL" id="JAAGPU010000049">
    <property type="protein sequence ID" value="NEU06529.1"/>
    <property type="molecule type" value="Genomic_DNA"/>
</dbReference>
<evidence type="ECO:0000313" key="1">
    <source>
        <dbReference type="EMBL" id="NEU06529.1"/>
    </source>
</evidence>